<feature type="transmembrane region" description="Helical" evidence="1">
    <location>
        <begin position="90"/>
        <end position="106"/>
    </location>
</feature>
<keyword evidence="1" id="KW-0812">Transmembrane</keyword>
<feature type="transmembrane region" description="Helical" evidence="1">
    <location>
        <begin position="127"/>
        <end position="151"/>
    </location>
</feature>
<feature type="transmembrane region" description="Helical" evidence="1">
    <location>
        <begin position="181"/>
        <end position="199"/>
    </location>
</feature>
<evidence type="ECO:0000313" key="3">
    <source>
        <dbReference type="Proteomes" id="UP000663860"/>
    </source>
</evidence>
<organism evidence="2 3">
    <name type="scientific">Adineta steineri</name>
    <dbReference type="NCBI Taxonomy" id="433720"/>
    <lineage>
        <taxon>Eukaryota</taxon>
        <taxon>Metazoa</taxon>
        <taxon>Spiralia</taxon>
        <taxon>Gnathifera</taxon>
        <taxon>Rotifera</taxon>
        <taxon>Eurotatoria</taxon>
        <taxon>Bdelloidea</taxon>
        <taxon>Adinetida</taxon>
        <taxon>Adinetidae</taxon>
        <taxon>Adineta</taxon>
    </lineage>
</organism>
<evidence type="ECO:0008006" key="4">
    <source>
        <dbReference type="Google" id="ProtNLM"/>
    </source>
</evidence>
<comment type="caution">
    <text evidence="2">The sequence shown here is derived from an EMBL/GenBank/DDBJ whole genome shotgun (WGS) entry which is preliminary data.</text>
</comment>
<feature type="transmembrane region" description="Helical" evidence="1">
    <location>
        <begin position="47"/>
        <end position="70"/>
    </location>
</feature>
<sequence>MMNQIAFVLCLTTSIICSLTCLFSCIMLICIIHHLCHNRLQQEDRIIFIHCINIYSLVLAYIGIIASFNIQTVLGNLYEYDFNSSWCTSLGYLPPILIGCIYWAFANQAFFRLCRVVYPNIKWLQSYRLFIILPLIELILTCILMSLILFLHSVVYLPTDYYCFVPITNIYSMLWLAFNGYGNQIGILSFIYIRITIFLRRQANTQTLIVKQRQDRDLLVIRRILITVSFLISLGMPAMGFLVVSLITNKDYLLTFPVLFFFVGISMAGVCLLTIIFTPQLKKIVMKIIQHNRVTPLNSSLIGSIQTRQ</sequence>
<protein>
    <recommendedName>
        <fullName evidence="4">G-protein coupled receptors family 1 profile domain-containing protein</fullName>
    </recommendedName>
</protein>
<feature type="transmembrane region" description="Helical" evidence="1">
    <location>
        <begin position="6"/>
        <end position="35"/>
    </location>
</feature>
<gene>
    <name evidence="2" type="ORF">IZO911_LOCUS14108</name>
</gene>
<dbReference type="Proteomes" id="UP000663860">
    <property type="component" value="Unassembled WGS sequence"/>
</dbReference>
<feature type="transmembrane region" description="Helical" evidence="1">
    <location>
        <begin position="220"/>
        <end position="247"/>
    </location>
</feature>
<keyword evidence="1" id="KW-0472">Membrane</keyword>
<keyword evidence="1" id="KW-1133">Transmembrane helix</keyword>
<reference evidence="2" key="1">
    <citation type="submission" date="2021-02" db="EMBL/GenBank/DDBJ databases">
        <authorList>
            <person name="Nowell W R."/>
        </authorList>
    </citation>
    <scope>NUCLEOTIDE SEQUENCE</scope>
</reference>
<dbReference type="AlphaFoldDB" id="A0A814C2G1"/>
<evidence type="ECO:0000256" key="1">
    <source>
        <dbReference type="SAM" id="Phobius"/>
    </source>
</evidence>
<evidence type="ECO:0000313" key="2">
    <source>
        <dbReference type="EMBL" id="CAF0935180.1"/>
    </source>
</evidence>
<feature type="transmembrane region" description="Helical" evidence="1">
    <location>
        <begin position="253"/>
        <end position="277"/>
    </location>
</feature>
<accession>A0A814C2G1</accession>
<proteinExistence type="predicted"/>
<dbReference type="EMBL" id="CAJNOE010000116">
    <property type="protein sequence ID" value="CAF0935180.1"/>
    <property type="molecule type" value="Genomic_DNA"/>
</dbReference>
<name>A0A814C2G1_9BILA</name>